<sequence length="259" mass="28243">MNELIVEINNLTKQIRGKTIVHQLSFHLNRGEVFGLLGPNGAGKTTTIRMMVGLIAMSDGDVRIGGSSIRSQFKDAIRHIGAIVENPELYKHLTGMQNLKQYARMGDGITQSRIEEVVSLVGLASRIHDRVKTNSLGMRQRLGIAQALLHKPAVLILDEPTNGLDPAGIREMRGLVRKLAHEEGIAVMVSSHLLAEMGLLCDRFGVMMDGRLRTTFALADLAGNAAGDKATKLPQTLEEKYMQLTEGDNHAASSTQTAR</sequence>
<evidence type="ECO:0000256" key="3">
    <source>
        <dbReference type="ARBA" id="ARBA00022741"/>
    </source>
</evidence>
<evidence type="ECO:0000256" key="2">
    <source>
        <dbReference type="ARBA" id="ARBA00022448"/>
    </source>
</evidence>
<dbReference type="SMART" id="SM00382">
    <property type="entry name" value="AAA"/>
    <property type="match status" value="1"/>
</dbReference>
<comment type="caution">
    <text evidence="6">The sequence shown here is derived from an EMBL/GenBank/DDBJ whole genome shotgun (WGS) entry which is preliminary data.</text>
</comment>
<dbReference type="RefSeq" id="WP_210658683.1">
    <property type="nucleotide sequence ID" value="NZ_JAGKSP010000005.1"/>
</dbReference>
<keyword evidence="3" id="KW-0547">Nucleotide-binding</keyword>
<dbReference type="PANTHER" id="PTHR43335">
    <property type="entry name" value="ABC TRANSPORTER, ATP-BINDING PROTEIN"/>
    <property type="match status" value="1"/>
</dbReference>
<evidence type="ECO:0000259" key="5">
    <source>
        <dbReference type="PROSITE" id="PS50893"/>
    </source>
</evidence>
<dbReference type="InterPro" id="IPR003439">
    <property type="entry name" value="ABC_transporter-like_ATP-bd"/>
</dbReference>
<feature type="domain" description="ABC transporter" evidence="5">
    <location>
        <begin position="6"/>
        <end position="234"/>
    </location>
</feature>
<dbReference type="InterPro" id="IPR027417">
    <property type="entry name" value="P-loop_NTPase"/>
</dbReference>
<dbReference type="PROSITE" id="PS50893">
    <property type="entry name" value="ABC_TRANSPORTER_2"/>
    <property type="match status" value="1"/>
</dbReference>
<evidence type="ECO:0000313" key="6">
    <source>
        <dbReference type="EMBL" id="MBP3963865.1"/>
    </source>
</evidence>
<organism evidence="6 7">
    <name type="scientific">Paenibacillus lignilyticus</name>
    <dbReference type="NCBI Taxonomy" id="1172615"/>
    <lineage>
        <taxon>Bacteria</taxon>
        <taxon>Bacillati</taxon>
        <taxon>Bacillota</taxon>
        <taxon>Bacilli</taxon>
        <taxon>Bacillales</taxon>
        <taxon>Paenibacillaceae</taxon>
        <taxon>Paenibacillus</taxon>
    </lineage>
</organism>
<proteinExistence type="inferred from homology"/>
<keyword evidence="4 6" id="KW-0067">ATP-binding</keyword>
<dbReference type="InterPro" id="IPR003593">
    <property type="entry name" value="AAA+_ATPase"/>
</dbReference>
<protein>
    <submittedName>
        <fullName evidence="6">ATP-binding cassette domain-containing protein</fullName>
    </submittedName>
</protein>
<evidence type="ECO:0000256" key="4">
    <source>
        <dbReference type="ARBA" id="ARBA00022840"/>
    </source>
</evidence>
<accession>A0ABS5CD01</accession>
<dbReference type="Proteomes" id="UP000673394">
    <property type="component" value="Unassembled WGS sequence"/>
</dbReference>
<comment type="similarity">
    <text evidence="1">Belongs to the ABC transporter superfamily.</text>
</comment>
<dbReference type="Gene3D" id="3.40.50.300">
    <property type="entry name" value="P-loop containing nucleotide triphosphate hydrolases"/>
    <property type="match status" value="1"/>
</dbReference>
<gene>
    <name evidence="6" type="ORF">I8J30_14200</name>
</gene>
<dbReference type="SUPFAM" id="SSF52540">
    <property type="entry name" value="P-loop containing nucleoside triphosphate hydrolases"/>
    <property type="match status" value="1"/>
</dbReference>
<name>A0ABS5CD01_9BACL</name>
<reference evidence="6 7" key="1">
    <citation type="submission" date="2021-04" db="EMBL/GenBank/DDBJ databases">
        <title>Paenibacillus sp. DLE-14 whole genome sequence.</title>
        <authorList>
            <person name="Ham Y.J."/>
        </authorList>
    </citation>
    <scope>NUCLEOTIDE SEQUENCE [LARGE SCALE GENOMIC DNA]</scope>
    <source>
        <strain evidence="6 7">DLE-14</strain>
    </source>
</reference>
<dbReference type="Pfam" id="PF00005">
    <property type="entry name" value="ABC_tran"/>
    <property type="match status" value="1"/>
</dbReference>
<evidence type="ECO:0000313" key="7">
    <source>
        <dbReference type="Proteomes" id="UP000673394"/>
    </source>
</evidence>
<dbReference type="PANTHER" id="PTHR43335:SF4">
    <property type="entry name" value="ABC TRANSPORTER, ATP-BINDING PROTEIN"/>
    <property type="match status" value="1"/>
</dbReference>
<keyword evidence="2" id="KW-0813">Transport</keyword>
<dbReference type="GO" id="GO:0005524">
    <property type="term" value="F:ATP binding"/>
    <property type="evidence" value="ECO:0007669"/>
    <property type="project" value="UniProtKB-KW"/>
</dbReference>
<keyword evidence="7" id="KW-1185">Reference proteome</keyword>
<evidence type="ECO:0000256" key="1">
    <source>
        <dbReference type="ARBA" id="ARBA00005417"/>
    </source>
</evidence>
<dbReference type="EMBL" id="JAGKSP010000005">
    <property type="protein sequence ID" value="MBP3963865.1"/>
    <property type="molecule type" value="Genomic_DNA"/>
</dbReference>